<evidence type="ECO:0000313" key="8">
    <source>
        <dbReference type="RefSeq" id="XP_047740371.1"/>
    </source>
</evidence>
<sequence>MRTRLQSVLLRPVLRRCIGGRCISSSLALPSGAAGASEEFIVRSQFPDTPLPTCGLTHVFLDQCSQFSDRPAVIDGITRRTLTYGRLIDSIHRWGAVVQKRWAPGSPPPTVGIFMHNCPDYPVIFFGTTLVGAVVTTLNPSYTAEEVALQLEDSGACLLVIGSELEDVALKAFKLLTDRQLPSPSLFVVGASRSGRSDLRTLLEDSTAPFATHVDVDPSSVAMMPYSSGTTGRPKGVCVTHGAATACSEMISSPAVHWTVDPDMADRMLGLLPFYHIYGIMIIMLQGLKICSTIVTLPKFHQNSFISALQEHKFTTIPLVPPLLKYINECDDVTREHLQSCHTVTCGAAPLSKSTAEEFNRKCGSFVHVCEGYGMTETLITHTTPKEGSKLGYCGKLLPHVQAKIADIDTGAALPPHEKGEIWMKTPCMMARYHNRPDATRDTIDEDGWLHTGDVAVYDEDGYFSIVDRIKELIKVKGFQVSPSELEDVLLKHPAIADAGVIGIPHENHGEVPRAYIVKSKKASVTEKEINEYMKGLLAPYKQLLGGIKFVTDLPKNPTGKLLRRVLAETAAKEA</sequence>
<dbReference type="InterPro" id="IPR045851">
    <property type="entry name" value="AMP-bd_C_sf"/>
</dbReference>
<dbReference type="Gene3D" id="3.40.50.12780">
    <property type="entry name" value="N-terminal domain of ligase-like"/>
    <property type="match status" value="1"/>
</dbReference>
<proteinExistence type="inferred from homology"/>
<comment type="subcellular location">
    <subcellularLocation>
        <location evidence="1">Peroxisome</location>
    </subcellularLocation>
</comment>
<dbReference type="Pfam" id="PF00501">
    <property type="entry name" value="AMP-binding"/>
    <property type="match status" value="1"/>
</dbReference>
<accession>A0A979FT61</accession>
<dbReference type="GO" id="GO:0005777">
    <property type="term" value="C:peroxisome"/>
    <property type="evidence" value="ECO:0007669"/>
    <property type="project" value="UniProtKB-SubCell"/>
</dbReference>
<evidence type="ECO:0000259" key="5">
    <source>
        <dbReference type="Pfam" id="PF13193"/>
    </source>
</evidence>
<reference evidence="7 8" key="1">
    <citation type="submission" date="2025-04" db="UniProtKB">
        <authorList>
            <consortium name="RefSeq"/>
        </authorList>
    </citation>
    <scope>IDENTIFICATION</scope>
    <source>
        <tissue evidence="7 8">Whole organism</tissue>
    </source>
</reference>
<evidence type="ECO:0000256" key="1">
    <source>
        <dbReference type="ARBA" id="ARBA00004275"/>
    </source>
</evidence>
<keyword evidence="6" id="KW-1185">Reference proteome</keyword>
<feature type="domain" description="AMP-binding enzyme C-terminal" evidence="5">
    <location>
        <begin position="485"/>
        <end position="561"/>
    </location>
</feature>
<evidence type="ECO:0000256" key="3">
    <source>
        <dbReference type="ARBA" id="ARBA00023140"/>
    </source>
</evidence>
<dbReference type="RefSeq" id="XP_047740371.1">
    <property type="nucleotide sequence ID" value="XM_047884415.1"/>
</dbReference>
<dbReference type="PANTHER" id="PTHR24096">
    <property type="entry name" value="LONG-CHAIN-FATTY-ACID--COA LIGASE"/>
    <property type="match status" value="1"/>
</dbReference>
<dbReference type="Pfam" id="PF13193">
    <property type="entry name" value="AMP-binding_C"/>
    <property type="match status" value="1"/>
</dbReference>
<protein>
    <submittedName>
        <fullName evidence="7 8">4-coumarate--CoA ligase 3</fullName>
    </submittedName>
</protein>
<dbReference type="AlphaFoldDB" id="A0A979FT61"/>
<dbReference type="RefSeq" id="XP_047740370.1">
    <property type="nucleotide sequence ID" value="XM_047884414.1"/>
</dbReference>
<dbReference type="InterPro" id="IPR020845">
    <property type="entry name" value="AMP-binding_CS"/>
</dbReference>
<dbReference type="KEGG" id="hazt:108682378"/>
<dbReference type="Proteomes" id="UP000694843">
    <property type="component" value="Unplaced"/>
</dbReference>
<dbReference type="OrthoDB" id="10253869at2759"/>
<comment type="similarity">
    <text evidence="2">Belongs to the ATP-dependent AMP-binding enzyme family.</text>
</comment>
<dbReference type="PROSITE" id="PS00455">
    <property type="entry name" value="AMP_BINDING"/>
    <property type="match status" value="1"/>
</dbReference>
<evidence type="ECO:0000256" key="2">
    <source>
        <dbReference type="ARBA" id="ARBA00006432"/>
    </source>
</evidence>
<dbReference type="InterPro" id="IPR025110">
    <property type="entry name" value="AMP-bd_C"/>
</dbReference>
<dbReference type="PANTHER" id="PTHR24096:SF422">
    <property type="entry name" value="BCDNA.GH02901"/>
    <property type="match status" value="1"/>
</dbReference>
<evidence type="ECO:0000313" key="7">
    <source>
        <dbReference type="RefSeq" id="XP_047740370.1"/>
    </source>
</evidence>
<dbReference type="FunFam" id="3.30.300.30:FF:000007">
    <property type="entry name" value="4-coumarate--CoA ligase 2"/>
    <property type="match status" value="1"/>
</dbReference>
<gene>
    <name evidence="7 8" type="primary">LOC108682378</name>
</gene>
<dbReference type="GeneID" id="108682378"/>
<feature type="domain" description="AMP-dependent synthetase/ligase" evidence="4">
    <location>
        <begin position="62"/>
        <end position="434"/>
    </location>
</feature>
<evidence type="ECO:0000313" key="6">
    <source>
        <dbReference type="Proteomes" id="UP000694843"/>
    </source>
</evidence>
<dbReference type="GO" id="GO:0016405">
    <property type="term" value="F:CoA-ligase activity"/>
    <property type="evidence" value="ECO:0007669"/>
    <property type="project" value="TreeGrafter"/>
</dbReference>
<dbReference type="OMA" id="IPINPIY"/>
<dbReference type="Gene3D" id="3.30.300.30">
    <property type="match status" value="1"/>
</dbReference>
<dbReference type="SUPFAM" id="SSF56801">
    <property type="entry name" value="Acetyl-CoA synthetase-like"/>
    <property type="match status" value="1"/>
</dbReference>
<evidence type="ECO:0000259" key="4">
    <source>
        <dbReference type="Pfam" id="PF00501"/>
    </source>
</evidence>
<dbReference type="InterPro" id="IPR042099">
    <property type="entry name" value="ANL_N_sf"/>
</dbReference>
<name>A0A979FT61_HYAAZ</name>
<keyword evidence="3" id="KW-0576">Peroxisome</keyword>
<organism evidence="6 7">
    <name type="scientific">Hyalella azteca</name>
    <name type="common">Amphipod</name>
    <dbReference type="NCBI Taxonomy" id="294128"/>
    <lineage>
        <taxon>Eukaryota</taxon>
        <taxon>Metazoa</taxon>
        <taxon>Ecdysozoa</taxon>
        <taxon>Arthropoda</taxon>
        <taxon>Crustacea</taxon>
        <taxon>Multicrustacea</taxon>
        <taxon>Malacostraca</taxon>
        <taxon>Eumalacostraca</taxon>
        <taxon>Peracarida</taxon>
        <taxon>Amphipoda</taxon>
        <taxon>Senticaudata</taxon>
        <taxon>Talitrida</taxon>
        <taxon>Talitroidea</taxon>
        <taxon>Hyalellidae</taxon>
        <taxon>Hyalella</taxon>
    </lineage>
</organism>
<keyword evidence="7 8" id="KW-0436">Ligase</keyword>
<dbReference type="InterPro" id="IPR000873">
    <property type="entry name" value="AMP-dep_synth/lig_dom"/>
</dbReference>